<name>A0A6I1FCN0_9BACI</name>
<dbReference type="Pfam" id="PF07098">
    <property type="entry name" value="DUF1360"/>
    <property type="match status" value="1"/>
</dbReference>
<evidence type="ECO:0000313" key="3">
    <source>
        <dbReference type="Proteomes" id="UP000429595"/>
    </source>
</evidence>
<keyword evidence="3" id="KW-1185">Reference proteome</keyword>
<gene>
    <name evidence="2" type="ORF">F9802_15745</name>
</gene>
<organism evidence="2 3">
    <name type="scientific">Bacillus aerolatus</name>
    <dbReference type="NCBI Taxonomy" id="2653354"/>
    <lineage>
        <taxon>Bacteria</taxon>
        <taxon>Bacillati</taxon>
        <taxon>Bacillota</taxon>
        <taxon>Bacilli</taxon>
        <taxon>Bacillales</taxon>
        <taxon>Bacillaceae</taxon>
        <taxon>Bacillus</taxon>
    </lineage>
</organism>
<evidence type="ECO:0000313" key="2">
    <source>
        <dbReference type="EMBL" id="KAB7705052.1"/>
    </source>
</evidence>
<protein>
    <submittedName>
        <fullName evidence="2">DUF1360 domain-containing protein</fullName>
    </submittedName>
</protein>
<feature type="transmembrane region" description="Helical" evidence="1">
    <location>
        <begin position="94"/>
        <end position="112"/>
    </location>
</feature>
<dbReference type="AlphaFoldDB" id="A0A6I1FCN0"/>
<keyword evidence="1" id="KW-0812">Transmembrane</keyword>
<dbReference type="EMBL" id="WEIO01000010">
    <property type="protein sequence ID" value="KAB7705052.1"/>
    <property type="molecule type" value="Genomic_DNA"/>
</dbReference>
<dbReference type="Proteomes" id="UP000429595">
    <property type="component" value="Unassembled WGS sequence"/>
</dbReference>
<evidence type="ECO:0000256" key="1">
    <source>
        <dbReference type="SAM" id="Phobius"/>
    </source>
</evidence>
<keyword evidence="1" id="KW-0472">Membrane</keyword>
<comment type="caution">
    <text evidence="2">The sequence shown here is derived from an EMBL/GenBank/DDBJ whole genome shotgun (WGS) entry which is preliminary data.</text>
</comment>
<accession>A0A6I1FCN0</accession>
<proteinExistence type="predicted"/>
<reference evidence="2 3" key="1">
    <citation type="submission" date="2019-10" db="EMBL/GenBank/DDBJ databases">
        <title>Bacillus aerolatum sp. nov., isolated from bioaerosol of sport playgrounds.</title>
        <authorList>
            <person name="Chen P."/>
            <person name="Zhang G."/>
        </authorList>
    </citation>
    <scope>NUCLEOTIDE SEQUENCE [LARGE SCALE GENOMIC DNA]</scope>
    <source>
        <strain evidence="2 3">CX253</strain>
    </source>
</reference>
<dbReference type="InterPro" id="IPR010773">
    <property type="entry name" value="Mycophage_PG1_Gp7"/>
</dbReference>
<feature type="transmembrane region" description="Helical" evidence="1">
    <location>
        <begin position="69"/>
        <end position="88"/>
    </location>
</feature>
<sequence length="120" mass="13635">MNITVIDFIILFLSSFRLTRLLVFDEIMEKIREPFFTEIEEVSAKGEVEIFLVPKPHGWKGWIGRMLNCYWCTGMWASAFCCLLYMFLPGIGGMLLLILAIAGGAAILELAVQQFINHSD</sequence>
<keyword evidence="1" id="KW-1133">Transmembrane helix</keyword>